<gene>
    <name evidence="2" type="ORF">GTP91_06125</name>
</gene>
<proteinExistence type="predicted"/>
<dbReference type="InterPro" id="IPR016039">
    <property type="entry name" value="Thiolase-like"/>
</dbReference>
<comment type="caution">
    <text evidence="2">The sequence shown here is derived from an EMBL/GenBank/DDBJ whole genome shotgun (WGS) entry which is preliminary data.</text>
</comment>
<dbReference type="GO" id="GO:0016747">
    <property type="term" value="F:acyltransferase activity, transferring groups other than amino-acyl groups"/>
    <property type="evidence" value="ECO:0007669"/>
    <property type="project" value="InterPro"/>
</dbReference>
<evidence type="ECO:0000313" key="2">
    <source>
        <dbReference type="EMBL" id="MYM86759.1"/>
    </source>
</evidence>
<dbReference type="Proteomes" id="UP000470302">
    <property type="component" value="Unassembled WGS sequence"/>
</dbReference>
<dbReference type="InterPro" id="IPR020617">
    <property type="entry name" value="Thiolase_C"/>
</dbReference>
<feature type="domain" description="Thiolase C-terminal" evidence="1">
    <location>
        <begin position="13"/>
        <end position="43"/>
    </location>
</feature>
<evidence type="ECO:0000259" key="1">
    <source>
        <dbReference type="Pfam" id="PF02803"/>
    </source>
</evidence>
<accession>A0A845G1F7</accession>
<organism evidence="2 3">
    <name type="scientific">Duganella vulcania</name>
    <dbReference type="NCBI Taxonomy" id="2692166"/>
    <lineage>
        <taxon>Bacteria</taxon>
        <taxon>Pseudomonadati</taxon>
        <taxon>Pseudomonadota</taxon>
        <taxon>Betaproteobacteria</taxon>
        <taxon>Burkholderiales</taxon>
        <taxon>Oxalobacteraceae</taxon>
        <taxon>Telluria group</taxon>
        <taxon>Duganella</taxon>
    </lineage>
</organism>
<reference evidence="2 3" key="1">
    <citation type="submission" date="2020-01" db="EMBL/GenBank/DDBJ databases">
        <title>Novel species isolated from a subtropical stream in China.</title>
        <authorList>
            <person name="Lu H."/>
        </authorList>
    </citation>
    <scope>NUCLEOTIDE SEQUENCE [LARGE SCALE GENOMIC DNA]</scope>
    <source>
        <strain evidence="2 3">FT82W</strain>
    </source>
</reference>
<dbReference type="Gene3D" id="3.40.47.10">
    <property type="match status" value="1"/>
</dbReference>
<evidence type="ECO:0000313" key="3">
    <source>
        <dbReference type="Proteomes" id="UP000470302"/>
    </source>
</evidence>
<dbReference type="AlphaFoldDB" id="A0A845G1F7"/>
<dbReference type="SUPFAM" id="SSF53901">
    <property type="entry name" value="Thiolase-like"/>
    <property type="match status" value="1"/>
</dbReference>
<dbReference type="EMBL" id="WWCW01000012">
    <property type="protein sequence ID" value="MYM86759.1"/>
    <property type="molecule type" value="Genomic_DNA"/>
</dbReference>
<sequence length="77" mass="8243">MIPETPYVERSSCGGACAPGHPIGVSGARIVITLLGALRSHAVRRGEPAHWRRPSDRVGRRTPAAATLIRIGILLCY</sequence>
<dbReference type="Pfam" id="PF02803">
    <property type="entry name" value="Thiolase_C"/>
    <property type="match status" value="1"/>
</dbReference>
<protein>
    <recommendedName>
        <fullName evidence="1">Thiolase C-terminal domain-containing protein</fullName>
    </recommendedName>
</protein>
<name>A0A845G1F7_9BURK</name>